<evidence type="ECO:0000256" key="6">
    <source>
        <dbReference type="ARBA" id="ARBA00022695"/>
    </source>
</evidence>
<gene>
    <name evidence="14" type="ORF">COY52_12750</name>
</gene>
<evidence type="ECO:0000256" key="12">
    <source>
        <dbReference type="SAM" id="MobiDB-lite"/>
    </source>
</evidence>
<reference evidence="15" key="1">
    <citation type="submission" date="2017-09" db="EMBL/GenBank/DDBJ databases">
        <title>Depth-based differentiation of microbial function through sediment-hosted aquifers and enrichment of novel symbionts in the deep terrestrial subsurface.</title>
        <authorList>
            <person name="Probst A.J."/>
            <person name="Ladd B."/>
            <person name="Jarett J.K."/>
            <person name="Geller-Mcgrath D.E."/>
            <person name="Sieber C.M.K."/>
            <person name="Emerson J.B."/>
            <person name="Anantharaman K."/>
            <person name="Thomas B.C."/>
            <person name="Malmstrom R."/>
            <person name="Stieglmeier M."/>
            <person name="Klingl A."/>
            <person name="Woyke T."/>
            <person name="Ryan C.M."/>
            <person name="Banfield J.F."/>
        </authorList>
    </citation>
    <scope>NUCLEOTIDE SEQUENCE [LARGE SCALE GENOMIC DNA]</scope>
</reference>
<evidence type="ECO:0000313" key="14">
    <source>
        <dbReference type="EMBL" id="PIZ14406.1"/>
    </source>
</evidence>
<evidence type="ECO:0000256" key="9">
    <source>
        <dbReference type="ARBA" id="ARBA00022842"/>
    </source>
</evidence>
<dbReference type="GO" id="GO:0008033">
    <property type="term" value="P:tRNA processing"/>
    <property type="evidence" value="ECO:0007669"/>
    <property type="project" value="UniProtKB-KW"/>
</dbReference>
<dbReference type="Proteomes" id="UP000229307">
    <property type="component" value="Unassembled WGS sequence"/>
</dbReference>
<proteinExistence type="inferred from homology"/>
<accession>A0A2M7S4B0</accession>
<feature type="non-terminal residue" evidence="14">
    <location>
        <position position="502"/>
    </location>
</feature>
<dbReference type="InterPro" id="IPR003607">
    <property type="entry name" value="HD/PDEase_dom"/>
</dbReference>
<dbReference type="GO" id="GO:0000049">
    <property type="term" value="F:tRNA binding"/>
    <property type="evidence" value="ECO:0007669"/>
    <property type="project" value="UniProtKB-KW"/>
</dbReference>
<dbReference type="GO" id="GO:0016779">
    <property type="term" value="F:nucleotidyltransferase activity"/>
    <property type="evidence" value="ECO:0007669"/>
    <property type="project" value="UniProtKB-KW"/>
</dbReference>
<dbReference type="Gene3D" id="1.10.3090.10">
    <property type="entry name" value="cca-adding enzyme, domain 2"/>
    <property type="match status" value="1"/>
</dbReference>
<dbReference type="PANTHER" id="PTHR47545:SF2">
    <property type="entry name" value="CC-ADDING TRNA NUCLEOTIDYLTRANSFERASE"/>
    <property type="match status" value="1"/>
</dbReference>
<dbReference type="InterPro" id="IPR006674">
    <property type="entry name" value="HD_domain"/>
</dbReference>
<evidence type="ECO:0000256" key="8">
    <source>
        <dbReference type="ARBA" id="ARBA00022741"/>
    </source>
</evidence>
<feature type="domain" description="HD" evidence="13">
    <location>
        <begin position="280"/>
        <end position="427"/>
    </location>
</feature>
<dbReference type="EMBL" id="PFMR01000356">
    <property type="protein sequence ID" value="PIZ14406.1"/>
    <property type="molecule type" value="Genomic_DNA"/>
</dbReference>
<evidence type="ECO:0000256" key="2">
    <source>
        <dbReference type="ARBA" id="ARBA00007265"/>
    </source>
</evidence>
<evidence type="ECO:0000256" key="4">
    <source>
        <dbReference type="ARBA" id="ARBA00022679"/>
    </source>
</evidence>
<dbReference type="InterPro" id="IPR050124">
    <property type="entry name" value="tRNA_CCA-adding_enzyme"/>
</dbReference>
<dbReference type="SUPFAM" id="SSF81891">
    <property type="entry name" value="Poly A polymerase C-terminal region-like"/>
    <property type="match status" value="1"/>
</dbReference>
<dbReference type="InterPro" id="IPR043519">
    <property type="entry name" value="NT_sf"/>
</dbReference>
<name>A0A2M7S4B0_9BACT</name>
<evidence type="ECO:0000256" key="5">
    <source>
        <dbReference type="ARBA" id="ARBA00022694"/>
    </source>
</evidence>
<dbReference type="SUPFAM" id="SSF81301">
    <property type="entry name" value="Nucleotidyltransferase"/>
    <property type="match status" value="2"/>
</dbReference>
<dbReference type="AlphaFoldDB" id="A0A2M7S4B0"/>
<comment type="similarity">
    <text evidence="2 11">Belongs to the tRNA nucleotidyltransferase/poly(A) polymerase family.</text>
</comment>
<dbReference type="NCBIfam" id="TIGR00277">
    <property type="entry name" value="HDIG"/>
    <property type="match status" value="1"/>
</dbReference>
<evidence type="ECO:0000259" key="13">
    <source>
        <dbReference type="PROSITE" id="PS51831"/>
    </source>
</evidence>
<dbReference type="Pfam" id="PF01743">
    <property type="entry name" value="PolyA_pol"/>
    <property type="match status" value="2"/>
</dbReference>
<sequence>MHRFFESKGARLFLVGGYIRDALLGRDTKDLDFTFKGDVITLARQYAKKIKGAFVLLDEKNATARVIYKETGLKPLVQGKGTGLPPNKNGSLPANLAGRGSSKSPPKSPHPRCNIGASDLVHKKDKNTEWWFDFTGMAGRGIAEDLSRRDFTFNAMAVNLQEFFKTGKMEIIDPFNGMKDLQKCIVRMVNEKSFRDDPLRLLRAFRFSAALDFCIDGKTARAIASYARLIRNASGERIREEIFAIFKTGDSCRSIKDMDRAGLLGWIFPGISKIKNEKGLWKHSVRTLWCLEQILGNKIASGIQPGQKKGSVSHFNETVCDPRTRIELLKFACLFHDAGKPRTKKIKGDRFSFYGHEHTGAKIMEKLCLRLRLSNRETRILENIVRFHMRAHYLANLKEVSERAVSKLIRDCGDELIELLFFTLADFLATPRELKKLDARKYRKTIRRIFKRYDSAKKISNLPRLVNGYDLMKEFSLQQGPLVGKLLNEVELARSENKIKTR</sequence>
<keyword evidence="8" id="KW-0547">Nucleotide-binding</keyword>
<dbReference type="Pfam" id="PF01966">
    <property type="entry name" value="HD"/>
    <property type="match status" value="1"/>
</dbReference>
<evidence type="ECO:0000256" key="3">
    <source>
        <dbReference type="ARBA" id="ARBA00022555"/>
    </source>
</evidence>
<dbReference type="Pfam" id="PF12627">
    <property type="entry name" value="PolyA_pol_RNAbd"/>
    <property type="match status" value="1"/>
</dbReference>
<dbReference type="InterPro" id="IPR032828">
    <property type="entry name" value="PolyA_RNA-bd"/>
</dbReference>
<dbReference type="CDD" id="cd00077">
    <property type="entry name" value="HDc"/>
    <property type="match status" value="1"/>
</dbReference>
<dbReference type="Gene3D" id="3.30.460.10">
    <property type="entry name" value="Beta Polymerase, domain 2"/>
    <property type="match status" value="1"/>
</dbReference>
<comment type="caution">
    <text evidence="14">The sequence shown here is derived from an EMBL/GenBank/DDBJ whole genome shotgun (WGS) entry which is preliminary data.</text>
</comment>
<feature type="region of interest" description="Disordered" evidence="12">
    <location>
        <begin position="78"/>
        <end position="117"/>
    </location>
</feature>
<comment type="cofactor">
    <cofactor evidence="1">
        <name>Mg(2+)</name>
        <dbReference type="ChEBI" id="CHEBI:18420"/>
    </cofactor>
</comment>
<dbReference type="PANTHER" id="PTHR47545">
    <property type="entry name" value="MULTIFUNCTIONAL CCA PROTEIN"/>
    <property type="match status" value="1"/>
</dbReference>
<evidence type="ECO:0000256" key="10">
    <source>
        <dbReference type="ARBA" id="ARBA00022884"/>
    </source>
</evidence>
<dbReference type="PROSITE" id="PS51831">
    <property type="entry name" value="HD"/>
    <property type="match status" value="1"/>
</dbReference>
<keyword evidence="3" id="KW-0820">tRNA-binding</keyword>
<evidence type="ECO:0000256" key="1">
    <source>
        <dbReference type="ARBA" id="ARBA00001946"/>
    </source>
</evidence>
<dbReference type="InterPro" id="IPR006675">
    <property type="entry name" value="HDIG_dom"/>
</dbReference>
<evidence type="ECO:0000256" key="11">
    <source>
        <dbReference type="RuleBase" id="RU003953"/>
    </source>
</evidence>
<evidence type="ECO:0000313" key="15">
    <source>
        <dbReference type="Proteomes" id="UP000229307"/>
    </source>
</evidence>
<keyword evidence="10 11" id="KW-0694">RNA-binding</keyword>
<keyword evidence="5" id="KW-0819">tRNA processing</keyword>
<keyword evidence="4 11" id="KW-0808">Transferase</keyword>
<dbReference type="GO" id="GO:0000166">
    <property type="term" value="F:nucleotide binding"/>
    <property type="evidence" value="ECO:0007669"/>
    <property type="project" value="UniProtKB-KW"/>
</dbReference>
<evidence type="ECO:0000256" key="7">
    <source>
        <dbReference type="ARBA" id="ARBA00022723"/>
    </source>
</evidence>
<keyword evidence="9" id="KW-0460">Magnesium</keyword>
<organism evidence="14 15">
    <name type="scientific">Candidatus Desantisbacteria bacterium CG_4_10_14_0_8_um_filter_48_22</name>
    <dbReference type="NCBI Taxonomy" id="1974543"/>
    <lineage>
        <taxon>Bacteria</taxon>
        <taxon>Candidatus Desantisiibacteriota</taxon>
    </lineage>
</organism>
<keyword evidence="7" id="KW-0479">Metal-binding</keyword>
<protein>
    <recommendedName>
        <fullName evidence="13">HD domain-containing protein</fullName>
    </recommendedName>
</protein>
<dbReference type="InterPro" id="IPR002646">
    <property type="entry name" value="PolA_pol_head_dom"/>
</dbReference>
<keyword evidence="6" id="KW-0548">Nucleotidyltransferase</keyword>
<dbReference type="GO" id="GO:0046872">
    <property type="term" value="F:metal ion binding"/>
    <property type="evidence" value="ECO:0007669"/>
    <property type="project" value="UniProtKB-KW"/>
</dbReference>